<evidence type="ECO:0000313" key="13">
    <source>
        <dbReference type="EMBL" id="GKV16340.1"/>
    </source>
</evidence>
<dbReference type="AlphaFoldDB" id="A0AAV5JW14"/>
<evidence type="ECO:0000259" key="12">
    <source>
        <dbReference type="PROSITE" id="PS50808"/>
    </source>
</evidence>
<dbReference type="Pfam" id="PF02892">
    <property type="entry name" value="zf-BED"/>
    <property type="match status" value="1"/>
</dbReference>
<dbReference type="GO" id="GO:0005634">
    <property type="term" value="C:nucleus"/>
    <property type="evidence" value="ECO:0007669"/>
    <property type="project" value="UniProtKB-SubCell"/>
</dbReference>
<evidence type="ECO:0000256" key="2">
    <source>
        <dbReference type="ARBA" id="ARBA00011738"/>
    </source>
</evidence>
<dbReference type="InterPro" id="IPR008906">
    <property type="entry name" value="HATC_C_dom"/>
</dbReference>
<dbReference type="InterPro" id="IPR003656">
    <property type="entry name" value="Znf_BED"/>
</dbReference>
<evidence type="ECO:0000256" key="8">
    <source>
        <dbReference type="ARBA" id="ARBA00023163"/>
    </source>
</evidence>
<name>A0AAV5JW14_9ROSI</name>
<keyword evidence="7" id="KW-0238">DNA-binding</keyword>
<dbReference type="PANTHER" id="PTHR46481">
    <property type="entry name" value="ZINC FINGER BED DOMAIN-CONTAINING PROTEIN 4"/>
    <property type="match status" value="1"/>
</dbReference>
<dbReference type="Pfam" id="PF14372">
    <property type="entry name" value="hAT-like_RNase-H"/>
    <property type="match status" value="1"/>
</dbReference>
<dbReference type="Pfam" id="PF05699">
    <property type="entry name" value="Dimer_Tnp_hAT"/>
    <property type="match status" value="1"/>
</dbReference>
<dbReference type="PROSITE" id="PS50808">
    <property type="entry name" value="ZF_BED"/>
    <property type="match status" value="1"/>
</dbReference>
<proteinExistence type="predicted"/>
<comment type="caution">
    <text evidence="13">The sequence shown here is derived from an EMBL/GenBank/DDBJ whole genome shotgun (WGS) entry which is preliminary data.</text>
</comment>
<organism evidence="13 14">
    <name type="scientific">Rubroshorea leprosula</name>
    <dbReference type="NCBI Taxonomy" id="152421"/>
    <lineage>
        <taxon>Eukaryota</taxon>
        <taxon>Viridiplantae</taxon>
        <taxon>Streptophyta</taxon>
        <taxon>Embryophyta</taxon>
        <taxon>Tracheophyta</taxon>
        <taxon>Spermatophyta</taxon>
        <taxon>Magnoliopsida</taxon>
        <taxon>eudicotyledons</taxon>
        <taxon>Gunneridae</taxon>
        <taxon>Pentapetalae</taxon>
        <taxon>rosids</taxon>
        <taxon>malvids</taxon>
        <taxon>Malvales</taxon>
        <taxon>Dipterocarpaceae</taxon>
        <taxon>Rubroshorea</taxon>
    </lineage>
</organism>
<sequence>MSNVANIDVTIANNAIELQNNDGEGENFGKKRKGIQKRSKVWLHFTAFDDPVTSQQKARCNYCGKVLCAEPRRNGTSTMNGHIECCLKNPSNLKNNTMLKYVSKIDGSKAVIDLGTWKFDESAVKRALAEMLIIDEDSFSLVEKLGFRRFCEVALPPTFKIPSRRTITRQCYDIYVEHRTALKNYFKESNFRVSLTTDTWTSLQRITYMSLTAHFIDAKWKLHKKILCFCPVDSHKGDELGDLLVRCLKDWGLEKIYALTADNASANDGLVRVLKDAVNKWGTAILGGKDIHMRCAAHIINLVVGEGTKEKEMNKSVTAIRAAVKYIRQSPMRLKRFKEACEWAEIESKKLLCLDVPTRWNSLYLMLDTTERFEEAFERYARQDPHMKNELNDGPKAPGFPSCIDWENVDHTLKKWERDVDLYELAGKMRTKYTKYWGDPREMNKNIFFAVVLDPRYKMDYLEYLMLKMYGRKSDGELDDNGPLYVVMVKREMRMLFEEYKRLNSSTVKSNDPQSFDEQGSSSISATNMQSVADPKNRVQTSEVRSDYKKFKAANGRRAEKTELEKYLAEDPEDENENIDVLQWWKMNEHRFPVLASMARDVLAVPISTVASESAFSTGGRVLDAFRSSLTPRMAQALICAQDWLRDKAVSDIEEEDLDTLDSLEKEFDKIHLDSTILE</sequence>
<keyword evidence="14" id="KW-1185">Reference proteome</keyword>
<evidence type="ECO:0000256" key="3">
    <source>
        <dbReference type="ARBA" id="ARBA00022723"/>
    </source>
</evidence>
<feature type="domain" description="BED-type" evidence="12">
    <location>
        <begin position="36"/>
        <end position="93"/>
    </location>
</feature>
<evidence type="ECO:0000256" key="9">
    <source>
        <dbReference type="ARBA" id="ARBA00023242"/>
    </source>
</evidence>
<evidence type="ECO:0000256" key="4">
    <source>
        <dbReference type="ARBA" id="ARBA00022771"/>
    </source>
</evidence>
<dbReference type="EMBL" id="BPVZ01000045">
    <property type="protein sequence ID" value="GKV16340.1"/>
    <property type="molecule type" value="Genomic_DNA"/>
</dbReference>
<evidence type="ECO:0000256" key="7">
    <source>
        <dbReference type="ARBA" id="ARBA00023125"/>
    </source>
</evidence>
<dbReference type="PANTHER" id="PTHR46481:SF7">
    <property type="entry name" value="ZINC FINGER BED DOMAIN-CONTAINING PROTEIN RICESLEEPER 2-LIKE"/>
    <property type="match status" value="1"/>
</dbReference>
<dbReference type="GO" id="GO:0008270">
    <property type="term" value="F:zinc ion binding"/>
    <property type="evidence" value="ECO:0007669"/>
    <property type="project" value="UniProtKB-KW"/>
</dbReference>
<dbReference type="InterPro" id="IPR052035">
    <property type="entry name" value="ZnF_BED_domain_contain"/>
</dbReference>
<dbReference type="InterPro" id="IPR025525">
    <property type="entry name" value="hAT-like_transposase_RNase-H"/>
</dbReference>
<dbReference type="SUPFAM" id="SSF53098">
    <property type="entry name" value="Ribonuclease H-like"/>
    <property type="match status" value="1"/>
</dbReference>
<dbReference type="Proteomes" id="UP001054252">
    <property type="component" value="Unassembled WGS sequence"/>
</dbReference>
<evidence type="ECO:0000256" key="10">
    <source>
        <dbReference type="PROSITE-ProRule" id="PRU00027"/>
    </source>
</evidence>
<keyword evidence="3" id="KW-0479">Metal-binding</keyword>
<dbReference type="InterPro" id="IPR036236">
    <property type="entry name" value="Znf_C2H2_sf"/>
</dbReference>
<dbReference type="GO" id="GO:0003677">
    <property type="term" value="F:DNA binding"/>
    <property type="evidence" value="ECO:0007669"/>
    <property type="project" value="UniProtKB-KW"/>
</dbReference>
<evidence type="ECO:0000256" key="11">
    <source>
        <dbReference type="SAM" id="MobiDB-lite"/>
    </source>
</evidence>
<evidence type="ECO:0000256" key="1">
    <source>
        <dbReference type="ARBA" id="ARBA00004123"/>
    </source>
</evidence>
<keyword evidence="9" id="KW-0539">Nucleus</keyword>
<dbReference type="SMART" id="SM00614">
    <property type="entry name" value="ZnF_BED"/>
    <property type="match status" value="1"/>
</dbReference>
<evidence type="ECO:0000256" key="6">
    <source>
        <dbReference type="ARBA" id="ARBA00023015"/>
    </source>
</evidence>
<evidence type="ECO:0000313" key="14">
    <source>
        <dbReference type="Proteomes" id="UP001054252"/>
    </source>
</evidence>
<feature type="compositionally biased region" description="Polar residues" evidence="11">
    <location>
        <begin position="507"/>
        <end position="531"/>
    </location>
</feature>
<evidence type="ECO:0000256" key="5">
    <source>
        <dbReference type="ARBA" id="ARBA00022833"/>
    </source>
</evidence>
<dbReference type="SUPFAM" id="SSF57667">
    <property type="entry name" value="beta-beta-alpha zinc fingers"/>
    <property type="match status" value="1"/>
</dbReference>
<protein>
    <recommendedName>
        <fullName evidence="12">BED-type domain-containing protein</fullName>
    </recommendedName>
</protein>
<keyword evidence="4 10" id="KW-0863">Zinc-finger</keyword>
<comment type="subunit">
    <text evidence="2">Homodimer.</text>
</comment>
<comment type="subcellular location">
    <subcellularLocation>
        <location evidence="1">Nucleus</location>
    </subcellularLocation>
</comment>
<dbReference type="InterPro" id="IPR012337">
    <property type="entry name" value="RNaseH-like_sf"/>
</dbReference>
<gene>
    <name evidence="13" type="ORF">SLEP1_g26997</name>
</gene>
<accession>A0AAV5JW14</accession>
<keyword evidence="6" id="KW-0805">Transcription regulation</keyword>
<reference evidence="13 14" key="1">
    <citation type="journal article" date="2021" name="Commun. Biol.">
        <title>The genome of Shorea leprosula (Dipterocarpaceae) highlights the ecological relevance of drought in aseasonal tropical rainforests.</title>
        <authorList>
            <person name="Ng K.K.S."/>
            <person name="Kobayashi M.J."/>
            <person name="Fawcett J.A."/>
            <person name="Hatakeyama M."/>
            <person name="Paape T."/>
            <person name="Ng C.H."/>
            <person name="Ang C.C."/>
            <person name="Tnah L.H."/>
            <person name="Lee C.T."/>
            <person name="Nishiyama T."/>
            <person name="Sese J."/>
            <person name="O'Brien M.J."/>
            <person name="Copetti D."/>
            <person name="Mohd Noor M.I."/>
            <person name="Ong R.C."/>
            <person name="Putra M."/>
            <person name="Sireger I.Z."/>
            <person name="Indrioko S."/>
            <person name="Kosugi Y."/>
            <person name="Izuno A."/>
            <person name="Isagi Y."/>
            <person name="Lee S.L."/>
            <person name="Shimizu K.K."/>
        </authorList>
    </citation>
    <scope>NUCLEOTIDE SEQUENCE [LARGE SCALE GENOMIC DNA]</scope>
    <source>
        <strain evidence="13">214</strain>
    </source>
</reference>
<dbReference type="GO" id="GO:0046983">
    <property type="term" value="F:protein dimerization activity"/>
    <property type="evidence" value="ECO:0007669"/>
    <property type="project" value="InterPro"/>
</dbReference>
<keyword evidence="8" id="KW-0804">Transcription</keyword>
<feature type="region of interest" description="Disordered" evidence="11">
    <location>
        <begin position="507"/>
        <end position="545"/>
    </location>
</feature>
<keyword evidence="5" id="KW-0862">Zinc</keyword>